<comment type="caution">
    <text evidence="1">The sequence shown here is derived from an EMBL/GenBank/DDBJ whole genome shotgun (WGS) entry which is preliminary data.</text>
</comment>
<accession>A0A419PWV6</accession>
<protein>
    <submittedName>
        <fullName evidence="1">Uncharacterized protein</fullName>
    </submittedName>
</protein>
<dbReference type="AlphaFoldDB" id="A0A419PWV6"/>
<dbReference type="Proteomes" id="UP000286415">
    <property type="component" value="Unassembled WGS sequence"/>
</dbReference>
<evidence type="ECO:0000313" key="1">
    <source>
        <dbReference type="EMBL" id="KAG5453406.1"/>
    </source>
</evidence>
<dbReference type="EMBL" id="NIRI02000013">
    <property type="protein sequence ID" value="KAG5453406.1"/>
    <property type="molecule type" value="Genomic_DNA"/>
</dbReference>
<keyword evidence="2" id="KW-1185">Reference proteome</keyword>
<evidence type="ECO:0000313" key="2">
    <source>
        <dbReference type="Proteomes" id="UP000286415"/>
    </source>
</evidence>
<reference evidence="1 2" key="2">
    <citation type="journal article" date="2021" name="Genomics">
        <title>High-quality reference genome for Clonorchis sinensis.</title>
        <authorList>
            <person name="Young N.D."/>
            <person name="Stroehlein A.J."/>
            <person name="Kinkar L."/>
            <person name="Wang T."/>
            <person name="Sohn W.M."/>
            <person name="Chang B.C.H."/>
            <person name="Kaur P."/>
            <person name="Weisz D."/>
            <person name="Dudchenko O."/>
            <person name="Aiden E.L."/>
            <person name="Korhonen P.K."/>
            <person name="Gasser R.B."/>
        </authorList>
    </citation>
    <scope>NUCLEOTIDE SEQUENCE [LARGE SCALE GENOMIC DNA]</scope>
    <source>
        <strain evidence="1">Cs-k2</strain>
    </source>
</reference>
<proteinExistence type="predicted"/>
<reference evidence="1 2" key="1">
    <citation type="journal article" date="2018" name="Biotechnol. Adv.">
        <title>Improved genomic resources and new bioinformatic workflow for the carcinogenic parasite Clonorchis sinensis: Biotechnological implications.</title>
        <authorList>
            <person name="Wang D."/>
            <person name="Korhonen P.K."/>
            <person name="Gasser R.B."/>
            <person name="Young N.D."/>
        </authorList>
    </citation>
    <scope>NUCLEOTIDE SEQUENCE [LARGE SCALE GENOMIC DNA]</scope>
    <source>
        <strain evidence="1">Cs-k2</strain>
    </source>
</reference>
<name>A0A419PWV6_CLOSI</name>
<dbReference type="InParanoid" id="A0A419PWV6"/>
<sequence>MFVDLKPSVHNMGRNIHMELAINYHHGAHRRRRRTGDTVYVENFSGGWSDWIPGHATERVSGFMYGIRVSCCVWSRHVNHVRRVNAIPTVPHPAGYVLFSFKDESTSKTETMMDDRRCYTRIKTSVQRLQTVLLLSKRNHSGVFTPKGGALDSNFARKLCTLSAASALEFQTSDAHHQSTLEHT</sequence>
<gene>
    <name evidence="1" type="ORF">CSKR_110024</name>
</gene>
<organism evidence="1 2">
    <name type="scientific">Clonorchis sinensis</name>
    <name type="common">Chinese liver fluke</name>
    <dbReference type="NCBI Taxonomy" id="79923"/>
    <lineage>
        <taxon>Eukaryota</taxon>
        <taxon>Metazoa</taxon>
        <taxon>Spiralia</taxon>
        <taxon>Lophotrochozoa</taxon>
        <taxon>Platyhelminthes</taxon>
        <taxon>Trematoda</taxon>
        <taxon>Digenea</taxon>
        <taxon>Opisthorchiida</taxon>
        <taxon>Opisthorchiata</taxon>
        <taxon>Opisthorchiidae</taxon>
        <taxon>Clonorchis</taxon>
    </lineage>
</organism>
<dbReference type="OrthoDB" id="6581954at2759"/>